<dbReference type="NCBIfam" id="TIGR01668">
    <property type="entry name" value="YqeG_hyp_ppase"/>
    <property type="match status" value="1"/>
</dbReference>
<evidence type="ECO:0000256" key="2">
    <source>
        <dbReference type="ARBA" id="ARBA00022723"/>
    </source>
</evidence>
<evidence type="ECO:0000313" key="5">
    <source>
        <dbReference type="EMBL" id="MBL0387316.1"/>
    </source>
</evidence>
<dbReference type="InterPro" id="IPR006549">
    <property type="entry name" value="HAD-SF_hydro_IIIA"/>
</dbReference>
<dbReference type="Pfam" id="PF00702">
    <property type="entry name" value="Hydrolase"/>
    <property type="match status" value="1"/>
</dbReference>
<dbReference type="NCBIfam" id="TIGR01509">
    <property type="entry name" value="HAD-SF-IA-v3"/>
    <property type="match status" value="1"/>
</dbReference>
<comment type="caution">
    <text evidence="5">The sequence shown here is derived from an EMBL/GenBank/DDBJ whole genome shotgun (WGS) entry which is preliminary data.</text>
</comment>
<dbReference type="SUPFAM" id="SSF56784">
    <property type="entry name" value="HAD-like"/>
    <property type="match status" value="1"/>
</dbReference>
<dbReference type="CDD" id="cd16416">
    <property type="entry name" value="HAD_BsYqeG-like"/>
    <property type="match status" value="1"/>
</dbReference>
<dbReference type="InterPro" id="IPR023214">
    <property type="entry name" value="HAD_sf"/>
</dbReference>
<reference evidence="5 6" key="1">
    <citation type="submission" date="2021-01" db="EMBL/GenBank/DDBJ databases">
        <title>Tumebacillus sp. strain ITR2 16S ribosomal RNA gene Genome sequencing and assembly.</title>
        <authorList>
            <person name="Kang M."/>
        </authorList>
    </citation>
    <scope>NUCLEOTIDE SEQUENCE [LARGE SCALE GENOMIC DNA]</scope>
    <source>
        <strain evidence="5 6">ITR2</strain>
    </source>
</reference>
<evidence type="ECO:0000313" key="6">
    <source>
        <dbReference type="Proteomes" id="UP000602284"/>
    </source>
</evidence>
<dbReference type="InterPro" id="IPR051400">
    <property type="entry name" value="HAD-like_hydrolase"/>
</dbReference>
<name>A0ABS1JAK9_9BACL</name>
<evidence type="ECO:0000256" key="1">
    <source>
        <dbReference type="ARBA" id="ARBA00001946"/>
    </source>
</evidence>
<keyword evidence="6" id="KW-1185">Reference proteome</keyword>
<dbReference type="Gene3D" id="3.40.50.1000">
    <property type="entry name" value="HAD superfamily/HAD-like"/>
    <property type="match status" value="1"/>
</dbReference>
<comment type="cofactor">
    <cofactor evidence="1">
        <name>Mg(2+)</name>
        <dbReference type="ChEBI" id="CHEBI:18420"/>
    </cofactor>
</comment>
<dbReference type="EMBL" id="JAEQNB010000003">
    <property type="protein sequence ID" value="MBL0387316.1"/>
    <property type="molecule type" value="Genomic_DNA"/>
</dbReference>
<dbReference type="InterPro" id="IPR036412">
    <property type="entry name" value="HAD-like_sf"/>
</dbReference>
<keyword evidence="2" id="KW-0479">Metal-binding</keyword>
<organism evidence="5 6">
    <name type="scientific">Tumebacillus amylolyticus</name>
    <dbReference type="NCBI Taxonomy" id="2801339"/>
    <lineage>
        <taxon>Bacteria</taxon>
        <taxon>Bacillati</taxon>
        <taxon>Bacillota</taxon>
        <taxon>Bacilli</taxon>
        <taxon>Bacillales</taxon>
        <taxon>Alicyclobacillaceae</taxon>
        <taxon>Tumebacillus</taxon>
    </lineage>
</organism>
<evidence type="ECO:0000256" key="4">
    <source>
        <dbReference type="ARBA" id="ARBA00022842"/>
    </source>
</evidence>
<protein>
    <submittedName>
        <fullName evidence="5">YqeG family HAD IIIA-type phosphatase</fullName>
    </submittedName>
</protein>
<accession>A0ABS1JAK9</accession>
<keyword evidence="4" id="KW-0460">Magnesium</keyword>
<dbReference type="PANTHER" id="PTHR46470">
    <property type="entry name" value="N-ACYLNEURAMINATE-9-PHOSPHATASE"/>
    <property type="match status" value="1"/>
</dbReference>
<dbReference type="Proteomes" id="UP000602284">
    <property type="component" value="Unassembled WGS sequence"/>
</dbReference>
<dbReference type="PANTHER" id="PTHR46470:SF2">
    <property type="entry name" value="GLYCERALDEHYDE 3-PHOSPHATE PHOSPHATASE"/>
    <property type="match status" value="1"/>
</dbReference>
<dbReference type="RefSeq" id="WP_201635189.1">
    <property type="nucleotide sequence ID" value="NZ_JAEQNB010000003.1"/>
</dbReference>
<dbReference type="InterPro" id="IPR006439">
    <property type="entry name" value="HAD-SF_hydro_IA"/>
</dbReference>
<keyword evidence="3" id="KW-0378">Hydrolase</keyword>
<proteinExistence type="predicted"/>
<gene>
    <name evidence="5" type="ORF">JJB07_11700</name>
</gene>
<sequence>MILERFVPSLHLHTIFDIDFKTLRERGIQGIITNLDNTLIEQDSPHATERLMQWIQTLRQEGLKVVIVSNNRKIRVSEFARPLGIPFVYEARKPWGDPFHRALRLLHTTTRNTVVIGDQLLTDIYGGNKSGMYTIWVDPLKGKEGWPTKVNRFFERILYRWLKKKGYLPWDDHH</sequence>
<dbReference type="InterPro" id="IPR010021">
    <property type="entry name" value="PGPP1/Gep4"/>
</dbReference>
<evidence type="ECO:0000256" key="3">
    <source>
        <dbReference type="ARBA" id="ARBA00022801"/>
    </source>
</evidence>
<dbReference type="NCBIfam" id="TIGR01662">
    <property type="entry name" value="HAD-SF-IIIA"/>
    <property type="match status" value="1"/>
</dbReference>